<evidence type="ECO:0000313" key="3">
    <source>
        <dbReference type="Proteomes" id="UP000433883"/>
    </source>
</evidence>
<proteinExistence type="predicted"/>
<feature type="compositionally biased region" description="Pro residues" evidence="1">
    <location>
        <begin position="161"/>
        <end position="186"/>
    </location>
</feature>
<comment type="caution">
    <text evidence="2">The sequence shown here is derived from an EMBL/GenBank/DDBJ whole genome shotgun (WGS) entry which is preliminary data.</text>
</comment>
<sequence length="245" mass="26634">MQPGKGDFTVDLPYCGTKSELSFYLPNQKVKTLLYTECSLCPWRDCEGVKFYQSGATLDVNCQINDGWKQLGPLHPEGTRKYYRTLDNCYVSVNTVEDLAQKAPASNPTTARPAAPMQEYLPYCGPVPHLKAVDRPGLTEDSPPLPPLAKPAISPPSATAPVPPPAQKPQPPPKPANQKPQDPPQPAQQRPQFSPKTFMPKSVAAAHPLQGSTPAVVPEDEDEEEESGDEEEAPTQFMGHGFFGG</sequence>
<accession>A0A8H3UJ27</accession>
<evidence type="ECO:0000313" key="2">
    <source>
        <dbReference type="EMBL" id="KAE9970438.1"/>
    </source>
</evidence>
<dbReference type="Proteomes" id="UP000433883">
    <property type="component" value="Unassembled WGS sequence"/>
</dbReference>
<feature type="region of interest" description="Disordered" evidence="1">
    <location>
        <begin position="132"/>
        <end position="245"/>
    </location>
</feature>
<feature type="compositionally biased region" description="Low complexity" evidence="1">
    <location>
        <begin position="150"/>
        <end position="160"/>
    </location>
</feature>
<name>A0A8H3UJ27_VENIN</name>
<gene>
    <name evidence="2" type="ORF">BLS_004899</name>
</gene>
<feature type="compositionally biased region" description="Acidic residues" evidence="1">
    <location>
        <begin position="218"/>
        <end position="233"/>
    </location>
</feature>
<organism evidence="2 3">
    <name type="scientific">Venturia inaequalis</name>
    <name type="common">Apple scab fungus</name>
    <dbReference type="NCBI Taxonomy" id="5025"/>
    <lineage>
        <taxon>Eukaryota</taxon>
        <taxon>Fungi</taxon>
        <taxon>Dikarya</taxon>
        <taxon>Ascomycota</taxon>
        <taxon>Pezizomycotina</taxon>
        <taxon>Dothideomycetes</taxon>
        <taxon>Pleosporomycetidae</taxon>
        <taxon>Venturiales</taxon>
        <taxon>Venturiaceae</taxon>
        <taxon>Venturia</taxon>
    </lineage>
</organism>
<reference evidence="2 3" key="1">
    <citation type="submission" date="2019-11" db="EMBL/GenBank/DDBJ databases">
        <title>Venturia inaequalis Genome Resource.</title>
        <authorList>
            <person name="Lichtner F.J."/>
        </authorList>
    </citation>
    <scope>NUCLEOTIDE SEQUENCE [LARGE SCALE GENOMIC DNA]</scope>
    <source>
        <strain evidence="2">Bline_iso_100314</strain>
    </source>
</reference>
<protein>
    <submittedName>
        <fullName evidence="2">Uncharacterized protein</fullName>
    </submittedName>
</protein>
<evidence type="ECO:0000256" key="1">
    <source>
        <dbReference type="SAM" id="MobiDB-lite"/>
    </source>
</evidence>
<dbReference type="EMBL" id="WNWQ01000327">
    <property type="protein sequence ID" value="KAE9970438.1"/>
    <property type="molecule type" value="Genomic_DNA"/>
</dbReference>
<dbReference type="AlphaFoldDB" id="A0A8H3UJ27"/>